<comment type="caution">
    <text evidence="7">The sequence shown here is derived from an EMBL/GenBank/DDBJ whole genome shotgun (WGS) entry which is preliminary data.</text>
</comment>
<dbReference type="SUPFAM" id="SSF48498">
    <property type="entry name" value="Tetracyclin repressor-like, C-terminal domain"/>
    <property type="match status" value="1"/>
</dbReference>
<dbReference type="InterPro" id="IPR009057">
    <property type="entry name" value="Homeodomain-like_sf"/>
</dbReference>
<reference evidence="8" key="1">
    <citation type="journal article" date="2019" name="Int. J. Syst. Evol. Microbiol.">
        <title>The Global Catalogue of Microorganisms (GCM) 10K type strain sequencing project: providing services to taxonomists for standard genome sequencing and annotation.</title>
        <authorList>
            <consortium name="The Broad Institute Genomics Platform"/>
            <consortium name="The Broad Institute Genome Sequencing Center for Infectious Disease"/>
            <person name="Wu L."/>
            <person name="Ma J."/>
        </authorList>
    </citation>
    <scope>NUCLEOTIDE SEQUENCE [LARGE SCALE GENOMIC DNA]</scope>
    <source>
        <strain evidence="8">KCTC 42964</strain>
    </source>
</reference>
<keyword evidence="3" id="KW-0804">Transcription</keyword>
<dbReference type="Pfam" id="PF17939">
    <property type="entry name" value="TetR_C_30"/>
    <property type="match status" value="1"/>
</dbReference>
<evidence type="ECO:0000313" key="8">
    <source>
        <dbReference type="Proteomes" id="UP001595528"/>
    </source>
</evidence>
<dbReference type="PROSITE" id="PS50977">
    <property type="entry name" value="HTH_TETR_2"/>
    <property type="match status" value="1"/>
</dbReference>
<evidence type="ECO:0000259" key="6">
    <source>
        <dbReference type="PROSITE" id="PS50977"/>
    </source>
</evidence>
<dbReference type="InterPro" id="IPR041586">
    <property type="entry name" value="PsrA_TetR_C"/>
</dbReference>
<dbReference type="InterPro" id="IPR036271">
    <property type="entry name" value="Tet_transcr_reg_TetR-rel_C_sf"/>
</dbReference>
<dbReference type="Proteomes" id="UP001595528">
    <property type="component" value="Unassembled WGS sequence"/>
</dbReference>
<dbReference type="PANTHER" id="PTHR30055:SF234">
    <property type="entry name" value="HTH-TYPE TRANSCRIPTIONAL REGULATOR BETI"/>
    <property type="match status" value="1"/>
</dbReference>
<protein>
    <submittedName>
        <fullName evidence="7">TetR/AcrR family transcriptional regulator</fullName>
    </submittedName>
</protein>
<dbReference type="InterPro" id="IPR023772">
    <property type="entry name" value="DNA-bd_HTH_TetR-type_CS"/>
</dbReference>
<dbReference type="SUPFAM" id="SSF46689">
    <property type="entry name" value="Homeodomain-like"/>
    <property type="match status" value="1"/>
</dbReference>
<name>A0ABV7L9D1_9PROT</name>
<evidence type="ECO:0000256" key="2">
    <source>
        <dbReference type="ARBA" id="ARBA00023125"/>
    </source>
</evidence>
<dbReference type="InterPro" id="IPR001647">
    <property type="entry name" value="HTH_TetR"/>
</dbReference>
<dbReference type="Pfam" id="PF00440">
    <property type="entry name" value="TetR_N"/>
    <property type="match status" value="1"/>
</dbReference>
<gene>
    <name evidence="7" type="ORF">ACFOGJ_28870</name>
</gene>
<feature type="domain" description="HTH tetR-type" evidence="6">
    <location>
        <begin position="27"/>
        <end position="87"/>
    </location>
</feature>
<dbReference type="RefSeq" id="WP_379906766.1">
    <property type="nucleotide sequence ID" value="NZ_JBHRTR010000054.1"/>
</dbReference>
<evidence type="ECO:0000256" key="3">
    <source>
        <dbReference type="ARBA" id="ARBA00023163"/>
    </source>
</evidence>
<dbReference type="Gene3D" id="1.10.357.10">
    <property type="entry name" value="Tetracycline Repressor, domain 2"/>
    <property type="match status" value="1"/>
</dbReference>
<keyword evidence="1" id="KW-0805">Transcription regulation</keyword>
<dbReference type="InterPro" id="IPR050109">
    <property type="entry name" value="HTH-type_TetR-like_transc_reg"/>
</dbReference>
<keyword evidence="2 4" id="KW-0238">DNA-binding</keyword>
<accession>A0ABV7L9D1</accession>
<sequence>MSEARMAGLSRQDAAGGGTGDAAEMGAGVRDRILDIAESCFAEEGYTGVSLRQITAAAGVNLAAVNYYFGSKLNLLREVFGRRAAPINAERMRRLAACNAAIDRGETGEGQPGAAAAVVAAFIEPTLRGGHLEEGGEAYRRIMGRMSSSPLPEVREILHEIYREAALSFIATLSRVGPRLTEREFFWRLTCIYGAMLYILADTGRLERLTDSGFEMSRVDEALTYAIPFLAAGFVAAPVDGPVDGIAERETRS</sequence>
<proteinExistence type="predicted"/>
<evidence type="ECO:0000256" key="5">
    <source>
        <dbReference type="SAM" id="MobiDB-lite"/>
    </source>
</evidence>
<feature type="region of interest" description="Disordered" evidence="5">
    <location>
        <begin position="1"/>
        <end position="20"/>
    </location>
</feature>
<dbReference type="PROSITE" id="PS01081">
    <property type="entry name" value="HTH_TETR_1"/>
    <property type="match status" value="1"/>
</dbReference>
<evidence type="ECO:0000256" key="1">
    <source>
        <dbReference type="ARBA" id="ARBA00023015"/>
    </source>
</evidence>
<organism evidence="7 8">
    <name type="scientific">Marinibaculum pumilum</name>
    <dbReference type="NCBI Taxonomy" id="1766165"/>
    <lineage>
        <taxon>Bacteria</taxon>
        <taxon>Pseudomonadati</taxon>
        <taxon>Pseudomonadota</taxon>
        <taxon>Alphaproteobacteria</taxon>
        <taxon>Rhodospirillales</taxon>
        <taxon>Rhodospirillaceae</taxon>
        <taxon>Marinibaculum</taxon>
    </lineage>
</organism>
<feature type="DNA-binding region" description="H-T-H motif" evidence="4">
    <location>
        <begin position="50"/>
        <end position="69"/>
    </location>
</feature>
<dbReference type="PANTHER" id="PTHR30055">
    <property type="entry name" value="HTH-TYPE TRANSCRIPTIONAL REGULATOR RUTR"/>
    <property type="match status" value="1"/>
</dbReference>
<keyword evidence="8" id="KW-1185">Reference proteome</keyword>
<evidence type="ECO:0000313" key="7">
    <source>
        <dbReference type="EMBL" id="MFC3231296.1"/>
    </source>
</evidence>
<dbReference type="PRINTS" id="PR00455">
    <property type="entry name" value="HTHTETR"/>
</dbReference>
<dbReference type="EMBL" id="JBHRTR010000054">
    <property type="protein sequence ID" value="MFC3231296.1"/>
    <property type="molecule type" value="Genomic_DNA"/>
</dbReference>
<evidence type="ECO:0000256" key="4">
    <source>
        <dbReference type="PROSITE-ProRule" id="PRU00335"/>
    </source>
</evidence>